<evidence type="ECO:0000313" key="4">
    <source>
        <dbReference type="Proteomes" id="UP000310532"/>
    </source>
</evidence>
<accession>A0A4S2B660</accession>
<evidence type="ECO:0000256" key="1">
    <source>
        <dbReference type="SAM" id="Coils"/>
    </source>
</evidence>
<evidence type="ECO:0000313" key="3">
    <source>
        <dbReference type="EMBL" id="TGY09666.1"/>
    </source>
</evidence>
<sequence length="191" mass="22431">MEQLQVIQSKIYEIRGQKVMLDFDLAEMYQVETRVLNQAVKRNIERFPKDFMFQLTLEEWDSISSQFVMTSRMKRPKSAMPLAFTEHGVVMLSSVLRSDIAIQTSVLVVRAFVAMRQLITAAPQIDRVGQLEQQMKELKDYIEEVFADYNDINDDTRMQLELINQTLAELQAKKKLEEKPRRRIGFIQHDE</sequence>
<dbReference type="Pfam" id="PF10543">
    <property type="entry name" value="ORF6N"/>
    <property type="match status" value="1"/>
</dbReference>
<comment type="caution">
    <text evidence="3">The sequence shown here is derived from an EMBL/GenBank/DDBJ whole genome shotgun (WGS) entry which is preliminary data.</text>
</comment>
<dbReference type="AlphaFoldDB" id="A0A4S2B660"/>
<dbReference type="RefSeq" id="WP_136008704.1">
    <property type="nucleotide sequence ID" value="NZ_SRYZ01000001.1"/>
</dbReference>
<name>A0A4S2B660_9BACE</name>
<feature type="coiled-coil region" evidence="1">
    <location>
        <begin position="128"/>
        <end position="173"/>
    </location>
</feature>
<dbReference type="EMBL" id="SRYZ01000001">
    <property type="protein sequence ID" value="TGY09666.1"/>
    <property type="molecule type" value="Genomic_DNA"/>
</dbReference>
<organism evidence="3 4">
    <name type="scientific">Bacteroides muris</name>
    <name type="common">ex Afrizal et al. 2022</name>
    <dbReference type="NCBI Taxonomy" id="2516960"/>
    <lineage>
        <taxon>Bacteria</taxon>
        <taxon>Pseudomonadati</taxon>
        <taxon>Bacteroidota</taxon>
        <taxon>Bacteroidia</taxon>
        <taxon>Bacteroidales</taxon>
        <taxon>Bacteroidaceae</taxon>
        <taxon>Bacteroides</taxon>
    </lineage>
</organism>
<dbReference type="Proteomes" id="UP000310532">
    <property type="component" value="Unassembled WGS sequence"/>
</dbReference>
<keyword evidence="1" id="KW-0175">Coiled coil</keyword>
<feature type="domain" description="KilA-N DNA-binding" evidence="2">
    <location>
        <begin position="9"/>
        <end position="95"/>
    </location>
</feature>
<protein>
    <submittedName>
        <fullName evidence="3">ORF6N domain-containing protein</fullName>
    </submittedName>
</protein>
<proteinExistence type="predicted"/>
<keyword evidence="4" id="KW-1185">Reference proteome</keyword>
<evidence type="ECO:0000259" key="2">
    <source>
        <dbReference type="Pfam" id="PF10543"/>
    </source>
</evidence>
<reference evidence="3 4" key="1">
    <citation type="submission" date="2019-04" db="EMBL/GenBank/DDBJ databases">
        <title>Microbes associate with the intestines of laboratory mice.</title>
        <authorList>
            <person name="Navarre W."/>
            <person name="Wong E."/>
            <person name="Huang K."/>
            <person name="Tropini C."/>
            <person name="Ng K."/>
            <person name="Yu B."/>
        </authorList>
    </citation>
    <scope>NUCLEOTIDE SEQUENCE [LARGE SCALE GENOMIC DNA]</scope>
    <source>
        <strain evidence="3 4">NM69_E16B</strain>
    </source>
</reference>
<dbReference type="InterPro" id="IPR018873">
    <property type="entry name" value="KilA-N_DNA-bd_domain"/>
</dbReference>
<gene>
    <name evidence="3" type="ORF">E5355_00385</name>
</gene>